<keyword evidence="14" id="KW-1133">Transmembrane helix</keyword>
<dbReference type="InterPro" id="IPR036425">
    <property type="entry name" value="MoaB/Mog-like_dom_sf"/>
</dbReference>
<dbReference type="SUPFAM" id="SSF63867">
    <property type="entry name" value="MoeA C-terminal domain-like"/>
    <property type="match status" value="1"/>
</dbReference>
<keyword evidence="14" id="KW-0812">Transmembrane</keyword>
<keyword evidence="8 13" id="KW-0808">Transferase</keyword>
<dbReference type="FunFam" id="3.40.980.10:FF:000004">
    <property type="entry name" value="Molybdopterin molybdenumtransferase"/>
    <property type="match status" value="1"/>
</dbReference>
<dbReference type="CDD" id="cd00887">
    <property type="entry name" value="MoeA"/>
    <property type="match status" value="1"/>
</dbReference>
<dbReference type="NCBIfam" id="TIGR00177">
    <property type="entry name" value="molyb_syn"/>
    <property type="match status" value="1"/>
</dbReference>
<evidence type="ECO:0000256" key="4">
    <source>
        <dbReference type="ARBA" id="ARBA00010763"/>
    </source>
</evidence>
<dbReference type="Pfam" id="PF03454">
    <property type="entry name" value="MoeA_C"/>
    <property type="match status" value="1"/>
</dbReference>
<name>A0A9X4S8H8_9BURK</name>
<keyword evidence="10 13" id="KW-0460">Magnesium</keyword>
<evidence type="ECO:0000256" key="5">
    <source>
        <dbReference type="ARBA" id="ARBA00013269"/>
    </source>
</evidence>
<accession>A0A9X4S8H8</accession>
<sequence length="431" mass="45487">MKTIEQIAAELQGYDPQALSAADVNQFLARLVEPVTETEDVGVFGALGRVLAQDVVSPISVPPHDNSAMDGFAFDSAQLQTGQALSLRVAGTAFAGKGWSGTVAEGECLKIMTGAIMPAGLDTVVPLEFVKLDGDRVHIPADVVKAGDNRRFAGEDLMAGQPALRRGQTLGPAALGLIASLGLPTVRVFRRLKVAYFSTGDEILSLGEAPREGAVYDSNRYTVFGLLTRLGVEVIDMGVVGDQPALLEAAFRQAAAQADAIITSGGVSMGEADHTKLMMKQLGDVAFWRIAMRPGRPMAVGRIPKRFNGEAGSAGAILFGLPGNPVAVMVTYLAFVRPALQRMMGSTGTEPVLLRAHSLEPLRKKPGRTEYQRGIVTRSADGRLTVRTTGNQGSGVLRSMVEANGLIVLHHGQGNVAVGDEVDVMMFDGAV</sequence>
<dbReference type="RefSeq" id="WP_068168579.1">
    <property type="nucleotide sequence ID" value="NZ_AOGK01000001.1"/>
</dbReference>
<dbReference type="PANTHER" id="PTHR10192">
    <property type="entry name" value="MOLYBDOPTERIN BIOSYNTHESIS PROTEIN"/>
    <property type="match status" value="1"/>
</dbReference>
<evidence type="ECO:0000313" key="17">
    <source>
        <dbReference type="Proteomes" id="UP001152876"/>
    </source>
</evidence>
<evidence type="ECO:0000256" key="12">
    <source>
        <dbReference type="ARBA" id="ARBA00047317"/>
    </source>
</evidence>
<proteinExistence type="inferred from homology"/>
<evidence type="ECO:0000256" key="10">
    <source>
        <dbReference type="ARBA" id="ARBA00022842"/>
    </source>
</evidence>
<reference evidence="16" key="1">
    <citation type="submission" date="2013-01" db="EMBL/GenBank/DDBJ databases">
        <title>Genome draft of Hydrogenophaga taeniospiralis 2K1.</title>
        <authorList>
            <person name="Gomila M."/>
            <person name="Lalucat J."/>
        </authorList>
    </citation>
    <scope>NUCLEOTIDE SEQUENCE</scope>
    <source>
        <strain evidence="16">CCUG 15921</strain>
    </source>
</reference>
<dbReference type="Gene3D" id="2.170.190.11">
    <property type="entry name" value="Molybdopterin biosynthesis moea protein, domain 3"/>
    <property type="match status" value="1"/>
</dbReference>
<dbReference type="EC" id="2.10.1.1" evidence="5 13"/>
<dbReference type="Gene3D" id="3.40.980.10">
    <property type="entry name" value="MoaB/Mog-like domain"/>
    <property type="match status" value="1"/>
</dbReference>
<feature type="domain" description="MoaB/Mog" evidence="15">
    <location>
        <begin position="195"/>
        <end position="342"/>
    </location>
</feature>
<evidence type="ECO:0000256" key="14">
    <source>
        <dbReference type="SAM" id="Phobius"/>
    </source>
</evidence>
<keyword evidence="9 13" id="KW-0479">Metal-binding</keyword>
<dbReference type="PANTHER" id="PTHR10192:SF5">
    <property type="entry name" value="GEPHYRIN"/>
    <property type="match status" value="1"/>
</dbReference>
<dbReference type="InterPro" id="IPR005110">
    <property type="entry name" value="MoeA_linker/N"/>
</dbReference>
<comment type="pathway">
    <text evidence="3 13">Cofactor biosynthesis; molybdopterin biosynthesis.</text>
</comment>
<dbReference type="Gene3D" id="3.90.105.10">
    <property type="entry name" value="Molybdopterin biosynthesis moea protein, domain 2"/>
    <property type="match status" value="1"/>
</dbReference>
<dbReference type="Pfam" id="PF00994">
    <property type="entry name" value="MoCF_biosynth"/>
    <property type="match status" value="1"/>
</dbReference>
<dbReference type="InterPro" id="IPR001453">
    <property type="entry name" value="MoaB/Mog_dom"/>
</dbReference>
<evidence type="ECO:0000256" key="13">
    <source>
        <dbReference type="RuleBase" id="RU365090"/>
    </source>
</evidence>
<evidence type="ECO:0000256" key="11">
    <source>
        <dbReference type="ARBA" id="ARBA00023150"/>
    </source>
</evidence>
<organism evidence="16 17">
    <name type="scientific">Hydrogenophaga taeniospiralis CCUG 15921</name>
    <dbReference type="NCBI Taxonomy" id="1281780"/>
    <lineage>
        <taxon>Bacteria</taxon>
        <taxon>Pseudomonadati</taxon>
        <taxon>Pseudomonadota</taxon>
        <taxon>Betaproteobacteria</taxon>
        <taxon>Burkholderiales</taxon>
        <taxon>Comamonadaceae</taxon>
        <taxon>Hydrogenophaga</taxon>
    </lineage>
</organism>
<dbReference type="EMBL" id="AOGK01000001">
    <property type="protein sequence ID" value="MDG5973954.1"/>
    <property type="molecule type" value="Genomic_DNA"/>
</dbReference>
<keyword evidence="14" id="KW-0472">Membrane</keyword>
<dbReference type="SUPFAM" id="SSF53218">
    <property type="entry name" value="Molybdenum cofactor biosynthesis proteins"/>
    <property type="match status" value="1"/>
</dbReference>
<dbReference type="NCBIfam" id="NF045515">
    <property type="entry name" value="Glp_gephyrin"/>
    <property type="match status" value="1"/>
</dbReference>
<comment type="similarity">
    <text evidence="4 13">Belongs to the MoeA family.</text>
</comment>
<gene>
    <name evidence="16" type="ORF">H010_01735</name>
</gene>
<dbReference type="InterPro" id="IPR038987">
    <property type="entry name" value="MoeA-like"/>
</dbReference>
<evidence type="ECO:0000259" key="15">
    <source>
        <dbReference type="SMART" id="SM00852"/>
    </source>
</evidence>
<evidence type="ECO:0000256" key="3">
    <source>
        <dbReference type="ARBA" id="ARBA00005046"/>
    </source>
</evidence>
<dbReference type="SMART" id="SM00852">
    <property type="entry name" value="MoCF_biosynth"/>
    <property type="match status" value="1"/>
</dbReference>
<dbReference type="InterPro" id="IPR036135">
    <property type="entry name" value="MoeA_linker/N_sf"/>
</dbReference>
<protein>
    <recommendedName>
        <fullName evidence="6 13">Molybdopterin molybdenumtransferase</fullName>
        <ecNumber evidence="5 13">2.10.1.1</ecNumber>
    </recommendedName>
</protein>
<feature type="transmembrane region" description="Helical" evidence="14">
    <location>
        <begin position="314"/>
        <end position="335"/>
    </location>
</feature>
<evidence type="ECO:0000256" key="1">
    <source>
        <dbReference type="ARBA" id="ARBA00001946"/>
    </source>
</evidence>
<evidence type="ECO:0000256" key="6">
    <source>
        <dbReference type="ARBA" id="ARBA00021108"/>
    </source>
</evidence>
<dbReference type="AlphaFoldDB" id="A0A9X4S8H8"/>
<keyword evidence="11 13" id="KW-0501">Molybdenum cofactor biosynthesis</keyword>
<comment type="function">
    <text evidence="2 13">Catalyzes the insertion of molybdate into adenylated molybdopterin with the concomitant release of AMP.</text>
</comment>
<evidence type="ECO:0000313" key="16">
    <source>
        <dbReference type="EMBL" id="MDG5973954.1"/>
    </source>
</evidence>
<keyword evidence="7 13" id="KW-0500">Molybdenum</keyword>
<dbReference type="Pfam" id="PF03453">
    <property type="entry name" value="MoeA_N"/>
    <property type="match status" value="1"/>
</dbReference>
<dbReference type="GO" id="GO:0005829">
    <property type="term" value="C:cytosol"/>
    <property type="evidence" value="ECO:0007669"/>
    <property type="project" value="TreeGrafter"/>
</dbReference>
<dbReference type="GO" id="GO:0006777">
    <property type="term" value="P:Mo-molybdopterin cofactor biosynthetic process"/>
    <property type="evidence" value="ECO:0007669"/>
    <property type="project" value="UniProtKB-UniRule"/>
</dbReference>
<evidence type="ECO:0000256" key="8">
    <source>
        <dbReference type="ARBA" id="ARBA00022679"/>
    </source>
</evidence>
<evidence type="ECO:0000256" key="2">
    <source>
        <dbReference type="ARBA" id="ARBA00002901"/>
    </source>
</evidence>
<keyword evidence="17" id="KW-1185">Reference proteome</keyword>
<dbReference type="SUPFAM" id="SSF63882">
    <property type="entry name" value="MoeA N-terminal region -like"/>
    <property type="match status" value="1"/>
</dbReference>
<dbReference type="GO" id="GO:0046872">
    <property type="term" value="F:metal ion binding"/>
    <property type="evidence" value="ECO:0007669"/>
    <property type="project" value="UniProtKB-UniRule"/>
</dbReference>
<evidence type="ECO:0000256" key="7">
    <source>
        <dbReference type="ARBA" id="ARBA00022505"/>
    </source>
</evidence>
<dbReference type="InterPro" id="IPR036688">
    <property type="entry name" value="MoeA_C_domain_IV_sf"/>
</dbReference>
<dbReference type="GO" id="GO:0061599">
    <property type="term" value="F:molybdopterin molybdotransferase activity"/>
    <property type="evidence" value="ECO:0007669"/>
    <property type="project" value="UniProtKB-UniRule"/>
</dbReference>
<dbReference type="FunFam" id="2.40.340.10:FF:000003">
    <property type="entry name" value="Molybdopterin molybdenumtransferase"/>
    <property type="match status" value="1"/>
</dbReference>
<dbReference type="InterPro" id="IPR005111">
    <property type="entry name" value="MoeA_C_domain_IV"/>
</dbReference>
<comment type="cofactor">
    <cofactor evidence="1 13">
        <name>Mg(2+)</name>
        <dbReference type="ChEBI" id="CHEBI:18420"/>
    </cofactor>
</comment>
<dbReference type="Gene3D" id="2.40.340.10">
    <property type="entry name" value="MoeA, C-terminal, domain IV"/>
    <property type="match status" value="1"/>
</dbReference>
<comment type="catalytic activity">
    <reaction evidence="12">
        <text>adenylyl-molybdopterin + molybdate = Mo-molybdopterin + AMP + H(+)</text>
        <dbReference type="Rhea" id="RHEA:35047"/>
        <dbReference type="ChEBI" id="CHEBI:15378"/>
        <dbReference type="ChEBI" id="CHEBI:36264"/>
        <dbReference type="ChEBI" id="CHEBI:62727"/>
        <dbReference type="ChEBI" id="CHEBI:71302"/>
        <dbReference type="ChEBI" id="CHEBI:456215"/>
        <dbReference type="EC" id="2.10.1.1"/>
    </reaction>
</comment>
<dbReference type="OrthoDB" id="9804758at2"/>
<evidence type="ECO:0000256" key="9">
    <source>
        <dbReference type="ARBA" id="ARBA00022723"/>
    </source>
</evidence>
<dbReference type="Proteomes" id="UP001152876">
    <property type="component" value="Unassembled WGS sequence"/>
</dbReference>
<comment type="caution">
    <text evidence="16">The sequence shown here is derived from an EMBL/GenBank/DDBJ whole genome shotgun (WGS) entry which is preliminary data.</text>
</comment>